<dbReference type="PANTHER" id="PTHR34427">
    <property type="entry name" value="DUF4283 DOMAIN PROTEIN"/>
    <property type="match status" value="1"/>
</dbReference>
<proteinExistence type="predicted"/>
<evidence type="ECO:0000313" key="2">
    <source>
        <dbReference type="Proteomes" id="UP000288805"/>
    </source>
</evidence>
<comment type="caution">
    <text evidence="1">The sequence shown here is derived from an EMBL/GenBank/DDBJ whole genome shotgun (WGS) entry which is preliminary data.</text>
</comment>
<accession>A0A438CYG3</accession>
<gene>
    <name evidence="1" type="ORF">CK203_083673</name>
</gene>
<reference evidence="1 2" key="1">
    <citation type="journal article" date="2018" name="PLoS Genet.">
        <title>Population sequencing reveals clonal diversity and ancestral inbreeding in the grapevine cultivar Chardonnay.</title>
        <authorList>
            <person name="Roach M.J."/>
            <person name="Johnson D.L."/>
            <person name="Bohlmann J."/>
            <person name="van Vuuren H.J."/>
            <person name="Jones S.J."/>
            <person name="Pretorius I.S."/>
            <person name="Schmidt S.A."/>
            <person name="Borneman A.R."/>
        </authorList>
    </citation>
    <scope>NUCLEOTIDE SEQUENCE [LARGE SCALE GENOMIC DNA]</scope>
    <source>
        <strain evidence="2">cv. Chardonnay</strain>
        <tissue evidence="1">Leaf</tissue>
    </source>
</reference>
<dbReference type="Proteomes" id="UP000288805">
    <property type="component" value="Unassembled WGS sequence"/>
</dbReference>
<sequence length="394" mass="42888">MSAKSRGGLRGGSCWFAVESKTFEISTEVVGEKLRGVVLERSSGFSSWIRFGELSLCCLRERVEACCSGELRLRCLKVWEDGGQKFRLEFRSNETVKSSLFPLPPTLRSKFAALRSMKGTYVDAAKVKLGGIVAEVGCFWNGNHAKEVWVRVVGLPLHFWSKEVFKKLGDSCGGFMAVDEETSCFSQLYTTLGLLGGSDDQVVWELWVGGSKGFADSVGGRLAKGTASGLEKGGNCGETDGNMVVWKGEELGQGDVQPREAPRLSMLVDCPLSQKRIVDYPLSQKRLGQLQIPSSMETGGLRRCQSMESHVEGLVASRPEIIDEALMDKASSAVCGLEDSLGGGDYDPLRVVLANKSALGNKSLEEQILSLVDCTFAIGLALVPNGWIPKRLWR</sequence>
<dbReference type="EMBL" id="QGNW01001904">
    <property type="protein sequence ID" value="RVW28242.1"/>
    <property type="molecule type" value="Genomic_DNA"/>
</dbReference>
<name>A0A438CYG3_VITVI</name>
<dbReference type="PANTHER" id="PTHR34427:SF5">
    <property type="entry name" value="DUF4283 DOMAIN-CONTAINING PROTEIN"/>
    <property type="match status" value="1"/>
</dbReference>
<organism evidence="1 2">
    <name type="scientific">Vitis vinifera</name>
    <name type="common">Grape</name>
    <dbReference type="NCBI Taxonomy" id="29760"/>
    <lineage>
        <taxon>Eukaryota</taxon>
        <taxon>Viridiplantae</taxon>
        <taxon>Streptophyta</taxon>
        <taxon>Embryophyta</taxon>
        <taxon>Tracheophyta</taxon>
        <taxon>Spermatophyta</taxon>
        <taxon>Magnoliopsida</taxon>
        <taxon>eudicotyledons</taxon>
        <taxon>Gunneridae</taxon>
        <taxon>Pentapetalae</taxon>
        <taxon>rosids</taxon>
        <taxon>Vitales</taxon>
        <taxon>Vitaceae</taxon>
        <taxon>Viteae</taxon>
        <taxon>Vitis</taxon>
    </lineage>
</organism>
<dbReference type="AlphaFoldDB" id="A0A438CYG3"/>
<evidence type="ECO:0000313" key="1">
    <source>
        <dbReference type="EMBL" id="RVW28242.1"/>
    </source>
</evidence>
<protein>
    <submittedName>
        <fullName evidence="1">Uncharacterized protein</fullName>
    </submittedName>
</protein>